<dbReference type="Proteomes" id="UP000241769">
    <property type="component" value="Unassembled WGS sequence"/>
</dbReference>
<dbReference type="OrthoDB" id="10067602at2759"/>
<evidence type="ECO:0000313" key="2">
    <source>
        <dbReference type="Proteomes" id="UP000241769"/>
    </source>
</evidence>
<dbReference type="SUPFAM" id="SSF47391">
    <property type="entry name" value="Dimerization-anchoring domain of cAMP-dependent PK regulatory subunit"/>
    <property type="match status" value="1"/>
</dbReference>
<keyword evidence="2" id="KW-1185">Reference proteome</keyword>
<accession>A0A2P6MV88</accession>
<organism evidence="1 2">
    <name type="scientific">Planoprotostelium fungivorum</name>
    <dbReference type="NCBI Taxonomy" id="1890364"/>
    <lineage>
        <taxon>Eukaryota</taxon>
        <taxon>Amoebozoa</taxon>
        <taxon>Evosea</taxon>
        <taxon>Variosea</taxon>
        <taxon>Cavosteliida</taxon>
        <taxon>Cavosteliaceae</taxon>
        <taxon>Planoprotostelium</taxon>
    </lineage>
</organism>
<dbReference type="InParanoid" id="A0A2P6MV88"/>
<protein>
    <submittedName>
        <fullName evidence="1">Radial spoke protein 11</fullName>
    </submittedName>
</protein>
<dbReference type="AlphaFoldDB" id="A0A2P6MV88"/>
<dbReference type="Gene3D" id="1.20.890.10">
    <property type="entry name" value="cAMP-dependent protein kinase regulatory subunit, dimerization-anchoring domain"/>
    <property type="match status" value="1"/>
</dbReference>
<proteinExistence type="predicted"/>
<reference evidence="1 2" key="1">
    <citation type="journal article" date="2018" name="Genome Biol. Evol.">
        <title>Multiple Roots of Fruiting Body Formation in Amoebozoa.</title>
        <authorList>
            <person name="Hillmann F."/>
            <person name="Forbes G."/>
            <person name="Novohradska S."/>
            <person name="Ferling I."/>
            <person name="Riege K."/>
            <person name="Groth M."/>
            <person name="Westermann M."/>
            <person name="Marz M."/>
            <person name="Spaller T."/>
            <person name="Winckler T."/>
            <person name="Schaap P."/>
            <person name="Glockner G."/>
        </authorList>
    </citation>
    <scope>NUCLEOTIDE SEQUENCE [LARGE SCALE GENOMIC DNA]</scope>
    <source>
        <strain evidence="1 2">Jena</strain>
    </source>
</reference>
<name>A0A2P6MV88_9EUKA</name>
<dbReference type="EMBL" id="MDYQ01000372">
    <property type="protein sequence ID" value="PRP75619.1"/>
    <property type="molecule type" value="Genomic_DNA"/>
</dbReference>
<gene>
    <name evidence="1" type="ORF">PROFUN_07985</name>
</gene>
<sequence>MAYWYGVSASSGILLPSKRSIHHRPSDSVYGKGGDSRVFTTGTKVSFLRHIGRFLTFMSFKMRTREGMSLSLNEGPTTETAAHHHTMDQEEGPIYSAEQIQVPEDLALIMKLYTKAVIRAQPEDILEWSRQEGSEKLHTIGLIWLHTHHFIFLNYINVNSHEQVRDGLLEDVIMKQLYIYLL</sequence>
<comment type="caution">
    <text evidence="1">The sequence shown here is derived from an EMBL/GenBank/DDBJ whole genome shotgun (WGS) entry which is preliminary data.</text>
</comment>
<evidence type="ECO:0000313" key="1">
    <source>
        <dbReference type="EMBL" id="PRP75619.1"/>
    </source>
</evidence>